<proteinExistence type="predicted"/>
<dbReference type="EMBL" id="JAFCNB010000005">
    <property type="protein sequence ID" value="MBP2704369.1"/>
    <property type="molecule type" value="Genomic_DNA"/>
</dbReference>
<reference evidence="2" key="1">
    <citation type="submission" date="2021-02" db="EMBL/GenBank/DDBJ databases">
        <title>Draft genome sequence of Microbispora sp. RL4-1S isolated from rice leaves in Thailand.</title>
        <authorList>
            <person name="Muangham S."/>
            <person name="Duangmal K."/>
        </authorList>
    </citation>
    <scope>NUCLEOTIDE SEQUENCE</scope>
    <source>
        <strain evidence="2">RL4-1S</strain>
    </source>
</reference>
<sequence length="123" mass="13990">MLSAAGMCTWWHRDRRPMLHDVTASRDHAEQHISLNPRRPVEVLMDDGAWAPAIIHAWSRTGGVWHVLLHWYSSDLLRGYHGVFVYSPATLRPIADEWWAAQQQETDSAGLHPPKPPAQRPSA</sequence>
<gene>
    <name evidence="2" type="ORF">JOL79_11150</name>
</gene>
<feature type="compositionally biased region" description="Pro residues" evidence="1">
    <location>
        <begin position="113"/>
        <end position="123"/>
    </location>
</feature>
<evidence type="ECO:0000313" key="3">
    <source>
        <dbReference type="Proteomes" id="UP000674234"/>
    </source>
</evidence>
<accession>A0A941AQ56</accession>
<dbReference type="AlphaFoldDB" id="A0A941AQ56"/>
<keyword evidence="3" id="KW-1185">Reference proteome</keyword>
<comment type="caution">
    <text evidence="2">The sequence shown here is derived from an EMBL/GenBank/DDBJ whole genome shotgun (WGS) entry which is preliminary data.</text>
</comment>
<evidence type="ECO:0000313" key="2">
    <source>
        <dbReference type="EMBL" id="MBP2704369.1"/>
    </source>
</evidence>
<organism evidence="2 3">
    <name type="scientific">Microbispora oryzae</name>
    <dbReference type="NCBI Taxonomy" id="2806554"/>
    <lineage>
        <taxon>Bacteria</taxon>
        <taxon>Bacillati</taxon>
        <taxon>Actinomycetota</taxon>
        <taxon>Actinomycetes</taxon>
        <taxon>Streptosporangiales</taxon>
        <taxon>Streptosporangiaceae</taxon>
        <taxon>Microbispora</taxon>
    </lineage>
</organism>
<feature type="region of interest" description="Disordered" evidence="1">
    <location>
        <begin position="102"/>
        <end position="123"/>
    </location>
</feature>
<dbReference type="Proteomes" id="UP000674234">
    <property type="component" value="Unassembled WGS sequence"/>
</dbReference>
<protein>
    <submittedName>
        <fullName evidence="2">Uncharacterized protein</fullName>
    </submittedName>
</protein>
<name>A0A941AQ56_9ACTN</name>
<evidence type="ECO:0000256" key="1">
    <source>
        <dbReference type="SAM" id="MobiDB-lite"/>
    </source>
</evidence>
<dbReference type="RefSeq" id="WP_210155676.1">
    <property type="nucleotide sequence ID" value="NZ_JAFCNB010000005.1"/>
</dbReference>